<dbReference type="AlphaFoldDB" id="A0A0L9TY41"/>
<organism evidence="1 2">
    <name type="scientific">Phaseolus angularis</name>
    <name type="common">Azuki bean</name>
    <name type="synonym">Vigna angularis</name>
    <dbReference type="NCBI Taxonomy" id="3914"/>
    <lineage>
        <taxon>Eukaryota</taxon>
        <taxon>Viridiplantae</taxon>
        <taxon>Streptophyta</taxon>
        <taxon>Embryophyta</taxon>
        <taxon>Tracheophyta</taxon>
        <taxon>Spermatophyta</taxon>
        <taxon>Magnoliopsida</taxon>
        <taxon>eudicotyledons</taxon>
        <taxon>Gunneridae</taxon>
        <taxon>Pentapetalae</taxon>
        <taxon>rosids</taxon>
        <taxon>fabids</taxon>
        <taxon>Fabales</taxon>
        <taxon>Fabaceae</taxon>
        <taxon>Papilionoideae</taxon>
        <taxon>50 kb inversion clade</taxon>
        <taxon>NPAAA clade</taxon>
        <taxon>indigoferoid/millettioid clade</taxon>
        <taxon>Phaseoleae</taxon>
        <taxon>Vigna</taxon>
    </lineage>
</organism>
<dbReference type="Proteomes" id="UP000053144">
    <property type="component" value="Chromosome 2"/>
</dbReference>
<proteinExistence type="predicted"/>
<protein>
    <submittedName>
        <fullName evidence="1">Uncharacterized protein</fullName>
    </submittedName>
</protein>
<dbReference type="EMBL" id="CM003372">
    <property type="protein sequence ID" value="KOM35431.1"/>
    <property type="molecule type" value="Genomic_DNA"/>
</dbReference>
<dbReference type="Gramene" id="KOM35431">
    <property type="protein sequence ID" value="KOM35431"/>
    <property type="gene ID" value="LR48_Vigan02g158100"/>
</dbReference>
<evidence type="ECO:0000313" key="1">
    <source>
        <dbReference type="EMBL" id="KOM35431.1"/>
    </source>
</evidence>
<reference evidence="2" key="1">
    <citation type="journal article" date="2015" name="Proc. Natl. Acad. Sci. U.S.A.">
        <title>Genome sequencing of adzuki bean (Vigna angularis) provides insight into high starch and low fat accumulation and domestication.</title>
        <authorList>
            <person name="Yang K."/>
            <person name="Tian Z."/>
            <person name="Chen C."/>
            <person name="Luo L."/>
            <person name="Zhao B."/>
            <person name="Wang Z."/>
            <person name="Yu L."/>
            <person name="Li Y."/>
            <person name="Sun Y."/>
            <person name="Li W."/>
            <person name="Chen Y."/>
            <person name="Li Y."/>
            <person name="Zhang Y."/>
            <person name="Ai D."/>
            <person name="Zhao J."/>
            <person name="Shang C."/>
            <person name="Ma Y."/>
            <person name="Wu B."/>
            <person name="Wang M."/>
            <person name="Gao L."/>
            <person name="Sun D."/>
            <person name="Zhang P."/>
            <person name="Guo F."/>
            <person name="Wang W."/>
            <person name="Li Y."/>
            <person name="Wang J."/>
            <person name="Varshney R.K."/>
            <person name="Wang J."/>
            <person name="Ling H.Q."/>
            <person name="Wan P."/>
        </authorList>
    </citation>
    <scope>NUCLEOTIDE SEQUENCE</scope>
    <source>
        <strain evidence="2">cv. Jingnong 6</strain>
    </source>
</reference>
<gene>
    <name evidence="1" type="ORF">LR48_Vigan02g158100</name>
</gene>
<evidence type="ECO:0000313" key="2">
    <source>
        <dbReference type="Proteomes" id="UP000053144"/>
    </source>
</evidence>
<sequence length="103" mass="12119">MSLFQLKSLHFPCEIRVIYSKTAKSSSFQEPDVFTLELQINGNHSWPEVKVFIHKLQNVLVMNLSCAKSVNKQIMSQQQQLRMISAQCTFWQVHWPHFSWQPV</sequence>
<name>A0A0L9TY41_PHAAN</name>
<accession>A0A0L9TY41</accession>